<dbReference type="Pfam" id="PF07963">
    <property type="entry name" value="N_methyl"/>
    <property type="match status" value="1"/>
</dbReference>
<proteinExistence type="predicted"/>
<dbReference type="EMBL" id="JAUYVH010000011">
    <property type="protein sequence ID" value="MDQ9171658.1"/>
    <property type="molecule type" value="Genomic_DNA"/>
</dbReference>
<organism evidence="3 4">
    <name type="scientific">Keguizhuia sedimenti</name>
    <dbReference type="NCBI Taxonomy" id="3064264"/>
    <lineage>
        <taxon>Bacteria</taxon>
        <taxon>Pseudomonadati</taxon>
        <taxon>Pseudomonadota</taxon>
        <taxon>Betaproteobacteria</taxon>
        <taxon>Burkholderiales</taxon>
        <taxon>Oxalobacteraceae</taxon>
        <taxon>Keguizhuia</taxon>
    </lineage>
</organism>
<dbReference type="InterPro" id="IPR000983">
    <property type="entry name" value="Bac_GSPG_pilin"/>
</dbReference>
<keyword evidence="2" id="KW-1133">Transmembrane helix</keyword>
<feature type="transmembrane region" description="Helical" evidence="2">
    <location>
        <begin position="12"/>
        <end position="32"/>
    </location>
</feature>
<dbReference type="PRINTS" id="PR00813">
    <property type="entry name" value="BCTERIALGSPG"/>
</dbReference>
<comment type="caution">
    <text evidence="3">The sequence shown here is derived from an EMBL/GenBank/DDBJ whole genome shotgun (WGS) entry which is preliminary data.</text>
</comment>
<dbReference type="SUPFAM" id="SSF54523">
    <property type="entry name" value="Pili subunits"/>
    <property type="match status" value="1"/>
</dbReference>
<keyword evidence="2" id="KW-0472">Membrane</keyword>
<dbReference type="Proteomes" id="UP001225596">
    <property type="component" value="Unassembled WGS sequence"/>
</dbReference>
<dbReference type="InterPro" id="IPR045584">
    <property type="entry name" value="Pilin-like"/>
</dbReference>
<evidence type="ECO:0000256" key="2">
    <source>
        <dbReference type="SAM" id="Phobius"/>
    </source>
</evidence>
<evidence type="ECO:0000256" key="1">
    <source>
        <dbReference type="ARBA" id="ARBA00022481"/>
    </source>
</evidence>
<dbReference type="Gene3D" id="3.30.700.10">
    <property type="entry name" value="Glycoprotein, Type 4 Pilin"/>
    <property type="match status" value="1"/>
</dbReference>
<evidence type="ECO:0000313" key="4">
    <source>
        <dbReference type="Proteomes" id="UP001225596"/>
    </source>
</evidence>
<keyword evidence="4" id="KW-1185">Reference proteome</keyword>
<dbReference type="RefSeq" id="WP_338437597.1">
    <property type="nucleotide sequence ID" value="NZ_JAUYVH010000011.1"/>
</dbReference>
<dbReference type="NCBIfam" id="TIGR02532">
    <property type="entry name" value="IV_pilin_GFxxxE"/>
    <property type="match status" value="1"/>
</dbReference>
<dbReference type="PROSITE" id="PS00409">
    <property type="entry name" value="PROKAR_NTER_METHYL"/>
    <property type="match status" value="1"/>
</dbReference>
<accession>A0ABU1BRM7</accession>
<name>A0ABU1BRM7_9BURK</name>
<dbReference type="InterPro" id="IPR031982">
    <property type="entry name" value="PilE-like"/>
</dbReference>
<keyword evidence="2" id="KW-0812">Transmembrane</keyword>
<keyword evidence="1" id="KW-0488">Methylation</keyword>
<gene>
    <name evidence="3" type="ORF">Q8A64_14690</name>
</gene>
<reference evidence="3 4" key="1">
    <citation type="submission" date="2023-08" db="EMBL/GenBank/DDBJ databases">
        <title>Oxalobacteraceae gen .nov., isolated from river sludge outside the plant.</title>
        <authorList>
            <person name="Zhao S.Y."/>
        </authorList>
    </citation>
    <scope>NUCLEOTIDE SEQUENCE [LARGE SCALE GENOMIC DNA]</scope>
    <source>
        <strain evidence="3 4">R-40</strain>
    </source>
</reference>
<evidence type="ECO:0000313" key="3">
    <source>
        <dbReference type="EMBL" id="MDQ9171658.1"/>
    </source>
</evidence>
<dbReference type="Pfam" id="PF16732">
    <property type="entry name" value="ComP_DUS"/>
    <property type="match status" value="1"/>
</dbReference>
<dbReference type="InterPro" id="IPR012902">
    <property type="entry name" value="N_methyl_site"/>
</dbReference>
<protein>
    <submittedName>
        <fullName evidence="3">Type IV pilin protein</fullName>
    </submittedName>
</protein>
<sequence>MSKDRNSGFTLIELMITIVIVGILSAVAIPIYSDYVRRGKVPEATSALSAMRVQMEQFYQDNRNYGTDPDCGVVAPASENFTYECSLGATDQSYTVTASGSAARGTDGMSYTINQAGARTSTAWGSSSTSCWISKKGGVC</sequence>